<dbReference type="RefSeq" id="WP_132568586.1">
    <property type="nucleotide sequence ID" value="NZ_SMBH01000031.1"/>
</dbReference>
<keyword evidence="6 9" id="KW-0812">Transmembrane</keyword>
<evidence type="ECO:0000256" key="8">
    <source>
        <dbReference type="ARBA" id="ARBA00023136"/>
    </source>
</evidence>
<feature type="transmembrane region" description="Helical" evidence="9">
    <location>
        <begin position="37"/>
        <end position="63"/>
    </location>
</feature>
<evidence type="ECO:0000313" key="14">
    <source>
        <dbReference type="Proteomes" id="UP000294576"/>
    </source>
</evidence>
<comment type="subcellular location">
    <subcellularLocation>
        <location evidence="1 9">Cell inner membrane</location>
        <topology evidence="1 9">Single-pass membrane protein</topology>
    </subcellularLocation>
</comment>
<dbReference type="PANTHER" id="PTHR30386:SF17">
    <property type="entry name" value="ALKALINE PROTEASE SECRETION PROTEIN APRE"/>
    <property type="match status" value="1"/>
</dbReference>
<evidence type="ECO:0000256" key="9">
    <source>
        <dbReference type="RuleBase" id="RU365093"/>
    </source>
</evidence>
<dbReference type="AlphaFoldDB" id="A0A4R3PRX1"/>
<evidence type="ECO:0000256" key="6">
    <source>
        <dbReference type="ARBA" id="ARBA00022692"/>
    </source>
</evidence>
<dbReference type="Proteomes" id="UP000294576">
    <property type="component" value="Unassembled WGS sequence"/>
</dbReference>
<reference evidence="13 14" key="1">
    <citation type="submission" date="2019-03" db="EMBL/GenBank/DDBJ databases">
        <title>Genomic Encyclopedia of Type Strains, Phase IV (KMG-V): Genome sequencing to study the core and pangenomes of soil and plant-associated prokaryotes.</title>
        <authorList>
            <person name="Whitman W."/>
        </authorList>
    </citation>
    <scope>NUCLEOTIDE SEQUENCE [LARGE SCALE GENOMIC DNA]</scope>
    <source>
        <strain evidence="13 14">Hc14</strain>
    </source>
</reference>
<keyword evidence="7 9" id="KW-1133">Transmembrane helix</keyword>
<feature type="transmembrane region" description="Helical" evidence="9">
    <location>
        <begin position="84"/>
        <end position="105"/>
    </location>
</feature>
<gene>
    <name evidence="13" type="ORF">EV132_13126</name>
</gene>
<feature type="coiled-coil region" evidence="10">
    <location>
        <begin position="311"/>
        <end position="338"/>
    </location>
</feature>
<accession>A0A4R3PRX1</accession>
<keyword evidence="10" id="KW-0175">Coiled coil</keyword>
<dbReference type="PRINTS" id="PR01490">
    <property type="entry name" value="RTXTOXIND"/>
</dbReference>
<dbReference type="InterPro" id="IPR058982">
    <property type="entry name" value="Beta-barrel_AprE"/>
</dbReference>
<evidence type="ECO:0000256" key="2">
    <source>
        <dbReference type="ARBA" id="ARBA00009477"/>
    </source>
</evidence>
<evidence type="ECO:0000256" key="4">
    <source>
        <dbReference type="ARBA" id="ARBA00022475"/>
    </source>
</evidence>
<comment type="caution">
    <text evidence="13">The sequence shown here is derived from an EMBL/GenBank/DDBJ whole genome shotgun (WGS) entry which is preliminary data.</text>
</comment>
<evidence type="ECO:0000256" key="3">
    <source>
        <dbReference type="ARBA" id="ARBA00022448"/>
    </source>
</evidence>
<evidence type="ECO:0000259" key="11">
    <source>
        <dbReference type="Pfam" id="PF25994"/>
    </source>
</evidence>
<dbReference type="InterPro" id="IPR058781">
    <property type="entry name" value="HH_AprE-like"/>
</dbReference>
<proteinExistence type="inferred from homology"/>
<dbReference type="GO" id="GO:0015031">
    <property type="term" value="P:protein transport"/>
    <property type="evidence" value="ECO:0007669"/>
    <property type="project" value="InterPro"/>
</dbReference>
<dbReference type="InterPro" id="IPR050739">
    <property type="entry name" value="MFP"/>
</dbReference>
<keyword evidence="5 9" id="KW-0997">Cell inner membrane</keyword>
<comment type="caution">
    <text evidence="9">Lacks conserved residue(s) required for the propagation of feature annotation.</text>
</comment>
<evidence type="ECO:0000259" key="12">
    <source>
        <dbReference type="Pfam" id="PF26002"/>
    </source>
</evidence>
<dbReference type="PANTHER" id="PTHR30386">
    <property type="entry name" value="MEMBRANE FUSION SUBUNIT OF EMRAB-TOLC MULTIDRUG EFFLUX PUMP"/>
    <property type="match status" value="1"/>
</dbReference>
<evidence type="ECO:0000256" key="7">
    <source>
        <dbReference type="ARBA" id="ARBA00022989"/>
    </source>
</evidence>
<dbReference type="Gene3D" id="2.40.50.100">
    <property type="match status" value="1"/>
</dbReference>
<dbReference type="SUPFAM" id="SSF111369">
    <property type="entry name" value="HlyD-like secretion proteins"/>
    <property type="match status" value="1"/>
</dbReference>
<evidence type="ECO:0000256" key="5">
    <source>
        <dbReference type="ARBA" id="ARBA00022519"/>
    </source>
</evidence>
<sequence length="500" mass="54847">MQKTVAADNAVDLGSATNASELPMVAFSSLIKPMEPLAGGTILAGCIAALLFLVGMWLAFELLRRPKMGSDIPLDQYVRGTRRLGWVTIAMFFGAGGALAVMVPMSGAAMAPGVISPDGSRKSVQHFEGGIIQRIHVREGQSVKRGEKLVTLDDIQARAALEELEERLSYLLAAQARLVAERSDDAPVEVVETGNLPERLLAMSIAAQEKLLQSRRETRRSRQRLADRRVQELREKIFGFQELAVAQEAQHVLLEQEIASSQSLVKKGLERLPRLLELQRMQADLGGEQASARGEIASHEQTIQTVIMELQATLQQERQKGEEELASVQAELAVLRRKMPAHLDVVDRTTIIAPIDGTVMNVQVTTETGVVKPGEQIMEIVPTNGRLVLDARLSPMDIDVVNLGMSAKVILAAYAQRNLPQIHGVLRSVSADSLTDERTGQQYFLAKIDVDAFALSQLDPELQLQPGMPAEVFILTGERTAMDYLVRPIVNSITRSFRES</sequence>
<feature type="domain" description="AprE-like beta-barrel" evidence="12">
    <location>
        <begin position="387"/>
        <end position="477"/>
    </location>
</feature>
<dbReference type="EMBL" id="SMBH01000031">
    <property type="protein sequence ID" value="TCU06815.1"/>
    <property type="molecule type" value="Genomic_DNA"/>
</dbReference>
<evidence type="ECO:0000256" key="10">
    <source>
        <dbReference type="SAM" id="Coils"/>
    </source>
</evidence>
<evidence type="ECO:0000256" key="1">
    <source>
        <dbReference type="ARBA" id="ARBA00004377"/>
    </source>
</evidence>
<comment type="similarity">
    <text evidence="2 9">Belongs to the membrane fusion protein (MFP) (TC 8.A.1) family.</text>
</comment>
<keyword evidence="4 9" id="KW-1003">Cell membrane</keyword>
<dbReference type="InterPro" id="IPR010129">
    <property type="entry name" value="T1SS_HlyD"/>
</dbReference>
<organism evidence="13 14">
    <name type="scientific">Rhizobium sullae</name>
    <name type="common">Rhizobium hedysari</name>
    <dbReference type="NCBI Taxonomy" id="50338"/>
    <lineage>
        <taxon>Bacteria</taxon>
        <taxon>Pseudomonadati</taxon>
        <taxon>Pseudomonadota</taxon>
        <taxon>Alphaproteobacteria</taxon>
        <taxon>Hyphomicrobiales</taxon>
        <taxon>Rhizobiaceae</taxon>
        <taxon>Rhizobium/Agrobacterium group</taxon>
        <taxon>Rhizobium</taxon>
    </lineage>
</organism>
<keyword evidence="3 9" id="KW-0813">Transport</keyword>
<keyword evidence="8 9" id="KW-0472">Membrane</keyword>
<dbReference type="Gene3D" id="2.40.30.170">
    <property type="match status" value="1"/>
</dbReference>
<protein>
    <recommendedName>
        <fullName evidence="9">Membrane fusion protein (MFP) family protein</fullName>
    </recommendedName>
</protein>
<dbReference type="Pfam" id="PF26002">
    <property type="entry name" value="Beta-barrel_AprE"/>
    <property type="match status" value="1"/>
</dbReference>
<dbReference type="GO" id="GO:0005886">
    <property type="term" value="C:plasma membrane"/>
    <property type="evidence" value="ECO:0007669"/>
    <property type="project" value="UniProtKB-SubCell"/>
</dbReference>
<feature type="domain" description="AprE-like long alpha-helical hairpin" evidence="11">
    <location>
        <begin position="157"/>
        <end position="344"/>
    </location>
</feature>
<name>A0A4R3PRX1_RHISU</name>
<dbReference type="NCBIfam" id="TIGR01843">
    <property type="entry name" value="type_I_hlyD"/>
    <property type="match status" value="1"/>
</dbReference>
<dbReference type="Pfam" id="PF25994">
    <property type="entry name" value="HH_AprE"/>
    <property type="match status" value="1"/>
</dbReference>
<evidence type="ECO:0000313" key="13">
    <source>
        <dbReference type="EMBL" id="TCU06815.1"/>
    </source>
</evidence>